<feature type="compositionally biased region" description="Polar residues" evidence="1">
    <location>
        <begin position="658"/>
        <end position="711"/>
    </location>
</feature>
<proteinExistence type="predicted"/>
<evidence type="ECO:0000256" key="1">
    <source>
        <dbReference type="SAM" id="MobiDB-lite"/>
    </source>
</evidence>
<protein>
    <recommendedName>
        <fullName evidence="4">Lytic transglycosylase domain-containing protein</fullName>
    </recommendedName>
</protein>
<evidence type="ECO:0008006" key="4">
    <source>
        <dbReference type="Google" id="ProtNLM"/>
    </source>
</evidence>
<keyword evidence="3" id="KW-1185">Reference proteome</keyword>
<accession>A0ABW1PYM9</accession>
<name>A0ABW1PYM9_9ENTR</name>
<gene>
    <name evidence="2" type="ORF">ACFPZP_11745</name>
</gene>
<organism evidence="2 3">
    <name type="scientific">Citrobacter bitternis</name>
    <dbReference type="NCBI Taxonomy" id="1585982"/>
    <lineage>
        <taxon>Bacteria</taxon>
        <taxon>Pseudomonadati</taxon>
        <taxon>Pseudomonadota</taxon>
        <taxon>Gammaproteobacteria</taxon>
        <taxon>Enterobacterales</taxon>
        <taxon>Enterobacteriaceae</taxon>
        <taxon>Citrobacter</taxon>
    </lineage>
</organism>
<dbReference type="Proteomes" id="UP001596169">
    <property type="component" value="Unassembled WGS sequence"/>
</dbReference>
<feature type="region of interest" description="Disordered" evidence="1">
    <location>
        <begin position="572"/>
        <end position="607"/>
    </location>
</feature>
<reference evidence="3" key="1">
    <citation type="journal article" date="2019" name="Int. J. Syst. Evol. Microbiol.">
        <title>The Global Catalogue of Microorganisms (GCM) 10K type strain sequencing project: providing services to taxonomists for standard genome sequencing and annotation.</title>
        <authorList>
            <consortium name="The Broad Institute Genomics Platform"/>
            <consortium name="The Broad Institute Genome Sequencing Center for Infectious Disease"/>
            <person name="Wu L."/>
            <person name="Ma J."/>
        </authorList>
    </citation>
    <scope>NUCLEOTIDE SEQUENCE [LARGE SCALE GENOMIC DNA]</scope>
    <source>
        <strain evidence="3">JCM30009</strain>
    </source>
</reference>
<comment type="caution">
    <text evidence="2">The sequence shown here is derived from an EMBL/GenBank/DDBJ whole genome shotgun (WGS) entry which is preliminary data.</text>
</comment>
<evidence type="ECO:0000313" key="2">
    <source>
        <dbReference type="EMBL" id="MFC6121721.1"/>
    </source>
</evidence>
<feature type="compositionally biased region" description="Polar residues" evidence="1">
    <location>
        <begin position="572"/>
        <end position="583"/>
    </location>
</feature>
<feature type="region of interest" description="Disordered" evidence="1">
    <location>
        <begin position="654"/>
        <end position="711"/>
    </location>
</feature>
<evidence type="ECO:0000313" key="3">
    <source>
        <dbReference type="Proteomes" id="UP001596169"/>
    </source>
</evidence>
<sequence length="711" mass="75648">MIIQELAYKITVKADEFLNGKKKVEEGAKELGDNVTKEFEGIGVAAKTTGNEVAKTGDAIQKTNKKTGKSFSDTAFDIKNFTTAATSSFRGVTVAAAGFLGIGAGLYGIKQLFTSTSNEIVRASNQAKFFGSDVNKMFGVQRGFQQAGLNGDAFISAAGNARMALANIADPTIFGGLTGAAQNLMVMGARTGLNVNRLGDPNKALAEFTRYGKSHSQENLMQVMAATGFDPTDAAKIKSGELKSLVDSETKKSNITAAQVKEQENLLVTLGQLDAEFNRIRQDIAIALAPEVMSGLKTFGEWIKDHHGDIIGFFRDAGEKVKAFTDAVGGAENALKILAGLYVGSKVLGPIGAGAGGAGAAAGAAGLASGKGFMGLLGKFSALAAAIYYSGDIADALTPDSILNLPDADKPLVFRKHMGDPDYKDPNYQRPRNPAGMTLAEKNNNPGNIRGNTGLGGFAGYATEQDGWDAMTRQLMSYFNGTSAAAGNKRLQSVNDIISTWAPPSENDTDSYVKEVASYMGVGSKDQINLADPTVMSKLRAAMARHEGFKNWQNGLQLSGANQFQNEYYLNQKKSSSPGTNKDSNQKDIKPSTDSSQSSQPHPKPSEWETLSNVLMGYFSGPKSTVKNSQNSIRMEVPGQYKDEYYLQQQKLADARPVTTTSTVDNSKTSSTHIGQVVVNSNPQSVDALTRSVEQQARRSSTNGSFSSANN</sequence>
<dbReference type="EMBL" id="JBHSRG010000005">
    <property type="protein sequence ID" value="MFC6121721.1"/>
    <property type="molecule type" value="Genomic_DNA"/>
</dbReference>
<dbReference type="RefSeq" id="WP_378108937.1">
    <property type="nucleotide sequence ID" value="NZ_JBHSRG010000005.1"/>
</dbReference>